<reference evidence="4 5" key="1">
    <citation type="submission" date="2019-09" db="EMBL/GenBank/DDBJ databases">
        <title>The complete genome of Methanoplanus sp. FWC-SCC4.</title>
        <authorList>
            <person name="Chen S.-C."/>
            <person name="Zhou Y.-Z."/>
            <person name="Lai M.-C."/>
        </authorList>
    </citation>
    <scope>NUCLEOTIDE SEQUENCE [LARGE SCALE GENOMIC DNA]</scope>
    <source>
        <strain evidence="4 5">FWC-SCC4</strain>
    </source>
</reference>
<dbReference type="Gene3D" id="3.40.50.360">
    <property type="match status" value="1"/>
</dbReference>
<evidence type="ECO:0000313" key="5">
    <source>
        <dbReference type="Proteomes" id="UP001301797"/>
    </source>
</evidence>
<evidence type="ECO:0000259" key="3">
    <source>
        <dbReference type="Pfam" id="PF02525"/>
    </source>
</evidence>
<dbReference type="GO" id="GO:0003955">
    <property type="term" value="F:NAD(P)H dehydrogenase (quinone) activity"/>
    <property type="evidence" value="ECO:0007669"/>
    <property type="project" value="TreeGrafter"/>
</dbReference>
<evidence type="ECO:0000256" key="1">
    <source>
        <dbReference type="ARBA" id="ARBA00006252"/>
    </source>
</evidence>
<dbReference type="GeneID" id="85230211"/>
<dbReference type="EMBL" id="CP043875">
    <property type="protein sequence ID" value="WOF16739.1"/>
    <property type="molecule type" value="Genomic_DNA"/>
</dbReference>
<gene>
    <name evidence="4" type="ORF">F1737_08570</name>
</gene>
<evidence type="ECO:0000256" key="2">
    <source>
        <dbReference type="ARBA" id="ARBA00023002"/>
    </source>
</evidence>
<dbReference type="InterPro" id="IPR051545">
    <property type="entry name" value="NAD(P)H_dehydrogenase_qn"/>
</dbReference>
<sequence length="213" mass="24512">MNVLIIYAHPEPKSLNGTLKNKAVEVLSKEGHNVKVSDLYAMKFKAALDGDDFTDRVDKDKLVIPKEQMHAYDNGTLRSDIEEETEKVKWADLLIFQFPLWWSSCPAIMKGWIERVFLQGFVVNLYDNKLYDTGHLAGKKALISSTVGSSEELYTRYGLHGDLDVHLMTLWHATFEFTGMEVLDHFLVYKASVMNEERVKSELERFETYLKAL</sequence>
<keyword evidence="2" id="KW-0560">Oxidoreductase</keyword>
<name>A0AA97I4Q2_9EURY</name>
<dbReference type="FunFam" id="3.40.50.360:FF:000054">
    <property type="entry name" value="NAD(P)H dehydrogenase, quinone 1"/>
    <property type="match status" value="1"/>
</dbReference>
<dbReference type="GO" id="GO:0005829">
    <property type="term" value="C:cytosol"/>
    <property type="evidence" value="ECO:0007669"/>
    <property type="project" value="TreeGrafter"/>
</dbReference>
<comment type="similarity">
    <text evidence="1">Belongs to the NAD(P)H dehydrogenase (quinone) family.</text>
</comment>
<organism evidence="4 5">
    <name type="scientific">Methanochimaera problematica</name>
    <dbReference type="NCBI Taxonomy" id="2609417"/>
    <lineage>
        <taxon>Archaea</taxon>
        <taxon>Methanobacteriati</taxon>
        <taxon>Methanobacteriota</taxon>
        <taxon>Stenosarchaea group</taxon>
        <taxon>Methanomicrobia</taxon>
        <taxon>Methanomicrobiales</taxon>
        <taxon>Methanomicrobiaceae</taxon>
        <taxon>Methanochimaera</taxon>
    </lineage>
</organism>
<dbReference type="PANTHER" id="PTHR10204:SF34">
    <property type="entry name" value="NAD(P)H DEHYDROGENASE [QUINONE] 1 ISOFORM 1"/>
    <property type="match status" value="1"/>
</dbReference>
<dbReference type="InterPro" id="IPR003680">
    <property type="entry name" value="Flavodoxin_fold"/>
</dbReference>
<dbReference type="InterPro" id="IPR029039">
    <property type="entry name" value="Flavoprotein-like_sf"/>
</dbReference>
<feature type="domain" description="Flavodoxin-like fold" evidence="3">
    <location>
        <begin position="1"/>
        <end position="209"/>
    </location>
</feature>
<dbReference type="PANTHER" id="PTHR10204">
    <property type="entry name" value="NAD P H OXIDOREDUCTASE-RELATED"/>
    <property type="match status" value="1"/>
</dbReference>
<protein>
    <submittedName>
        <fullName evidence="4">NAD(P)H-dependent oxidoreductase</fullName>
    </submittedName>
</protein>
<dbReference type="RefSeq" id="WP_317136165.1">
    <property type="nucleotide sequence ID" value="NZ_CP043875.1"/>
</dbReference>
<evidence type="ECO:0000313" key="4">
    <source>
        <dbReference type="EMBL" id="WOF16739.1"/>
    </source>
</evidence>
<dbReference type="Proteomes" id="UP001301797">
    <property type="component" value="Chromosome"/>
</dbReference>
<dbReference type="SUPFAM" id="SSF52218">
    <property type="entry name" value="Flavoproteins"/>
    <property type="match status" value="1"/>
</dbReference>
<dbReference type="AlphaFoldDB" id="A0AA97I4Q2"/>
<proteinExistence type="inferred from homology"/>
<accession>A0AA97I4Q2</accession>
<dbReference type="KEGG" id="mefw:F1737_08570"/>
<dbReference type="Pfam" id="PF02525">
    <property type="entry name" value="Flavodoxin_2"/>
    <property type="match status" value="1"/>
</dbReference>
<keyword evidence="5" id="KW-1185">Reference proteome</keyword>